<evidence type="ECO:0000313" key="2">
    <source>
        <dbReference type="Proteomes" id="UP000745859"/>
    </source>
</evidence>
<protein>
    <recommendedName>
        <fullName evidence="3">DinB family protein</fullName>
    </recommendedName>
</protein>
<accession>A0ABX0U9I6</accession>
<name>A0ABX0U9I6_9FLAO</name>
<reference evidence="1 2" key="1">
    <citation type="submission" date="2020-03" db="EMBL/GenBank/DDBJ databases">
        <title>Genomic Encyclopedia of Type Strains, Phase IV (KMG-IV): sequencing the most valuable type-strain genomes for metagenomic binning, comparative biology and taxonomic classification.</title>
        <authorList>
            <person name="Goeker M."/>
        </authorList>
    </citation>
    <scope>NUCLEOTIDE SEQUENCE [LARGE SCALE GENOMIC DNA]</scope>
    <source>
        <strain evidence="1 2">DSM 101599</strain>
    </source>
</reference>
<organism evidence="1 2">
    <name type="scientific">Wenyingzhuangia heitensis</name>
    <dbReference type="NCBI Taxonomy" id="1487859"/>
    <lineage>
        <taxon>Bacteria</taxon>
        <taxon>Pseudomonadati</taxon>
        <taxon>Bacteroidota</taxon>
        <taxon>Flavobacteriia</taxon>
        <taxon>Flavobacteriales</taxon>
        <taxon>Flavobacteriaceae</taxon>
        <taxon>Wenyingzhuangia</taxon>
    </lineage>
</organism>
<evidence type="ECO:0000313" key="1">
    <source>
        <dbReference type="EMBL" id="NIJ45499.1"/>
    </source>
</evidence>
<keyword evidence="2" id="KW-1185">Reference proteome</keyword>
<dbReference type="Proteomes" id="UP000745859">
    <property type="component" value="Unassembled WGS sequence"/>
</dbReference>
<sequence length="165" mass="18629">MTEDIVKNLEKGKYLLEHIHQEKYTDKTIAPYYSSIGSHIRHVLDMFNCVFIGCESSIVNFTKRERNCNVENYISYGLDYFDSIINKLNKLTAADLDKELKIVDDLGSGLCSVKSTLGAVLAQSHIHAIHHYASIGYMLHNLEVCLPTDSFGINPTTPQKVYADK</sequence>
<evidence type="ECO:0008006" key="3">
    <source>
        <dbReference type="Google" id="ProtNLM"/>
    </source>
</evidence>
<gene>
    <name evidence="1" type="ORF">FHR24_001967</name>
</gene>
<dbReference type="Gene3D" id="1.20.120.450">
    <property type="entry name" value="dinb family like domain"/>
    <property type="match status" value="1"/>
</dbReference>
<comment type="caution">
    <text evidence="1">The sequence shown here is derived from an EMBL/GenBank/DDBJ whole genome shotgun (WGS) entry which is preliminary data.</text>
</comment>
<proteinExistence type="predicted"/>
<dbReference type="EMBL" id="JAASQL010000002">
    <property type="protein sequence ID" value="NIJ45499.1"/>
    <property type="molecule type" value="Genomic_DNA"/>
</dbReference>
<dbReference type="InterPro" id="IPR034660">
    <property type="entry name" value="DinB/YfiT-like"/>
</dbReference>
<dbReference type="RefSeq" id="WP_167187649.1">
    <property type="nucleotide sequence ID" value="NZ_JAASQL010000002.1"/>
</dbReference>
<dbReference type="SUPFAM" id="SSF109854">
    <property type="entry name" value="DinB/YfiT-like putative metalloenzymes"/>
    <property type="match status" value="1"/>
</dbReference>